<dbReference type="SMART" id="SM00093">
    <property type="entry name" value="SERPIN"/>
    <property type="match status" value="1"/>
</dbReference>
<dbReference type="CDD" id="cd19954">
    <property type="entry name" value="serpin42Dd-like_insects"/>
    <property type="match status" value="1"/>
</dbReference>
<keyword evidence="2" id="KW-0646">Protease inhibitor</keyword>
<feature type="domain" description="Serpin" evidence="5">
    <location>
        <begin position="54"/>
        <end position="405"/>
    </location>
</feature>
<dbReference type="PhylomeDB" id="B4KZP8"/>
<reference evidence="6 7" key="1">
    <citation type="journal article" date="2007" name="Nature">
        <title>Evolution of genes and genomes on the Drosophila phylogeny.</title>
        <authorList>
            <consortium name="Drosophila 12 Genomes Consortium"/>
            <person name="Clark A.G."/>
            <person name="Eisen M.B."/>
            <person name="Smith D.R."/>
            <person name="Bergman C.M."/>
            <person name="Oliver B."/>
            <person name="Markow T.A."/>
            <person name="Kaufman T.C."/>
            <person name="Kellis M."/>
            <person name="Gelbart W."/>
            <person name="Iyer V.N."/>
            <person name="Pollard D.A."/>
            <person name="Sackton T.B."/>
            <person name="Larracuente A.M."/>
            <person name="Singh N.D."/>
            <person name="Abad J.P."/>
            <person name="Abt D.N."/>
            <person name="Adryan B."/>
            <person name="Aguade M."/>
            <person name="Akashi H."/>
            <person name="Anderson W.W."/>
            <person name="Aquadro C.F."/>
            <person name="Ardell D.H."/>
            <person name="Arguello R."/>
            <person name="Artieri C.G."/>
            <person name="Barbash D.A."/>
            <person name="Barker D."/>
            <person name="Barsanti P."/>
            <person name="Batterham P."/>
            <person name="Batzoglou S."/>
            <person name="Begun D."/>
            <person name="Bhutkar A."/>
            <person name="Blanco E."/>
            <person name="Bosak S.A."/>
            <person name="Bradley R.K."/>
            <person name="Brand A.D."/>
            <person name="Brent M.R."/>
            <person name="Brooks A.N."/>
            <person name="Brown R.H."/>
            <person name="Butlin R.K."/>
            <person name="Caggese C."/>
            <person name="Calvi B.R."/>
            <person name="Bernardo de Carvalho A."/>
            <person name="Caspi A."/>
            <person name="Castrezana S."/>
            <person name="Celniker S.E."/>
            <person name="Chang J.L."/>
            <person name="Chapple C."/>
            <person name="Chatterji S."/>
            <person name="Chinwalla A."/>
            <person name="Civetta A."/>
            <person name="Clifton S.W."/>
            <person name="Comeron J.M."/>
            <person name="Costello J.C."/>
            <person name="Coyne J.A."/>
            <person name="Daub J."/>
            <person name="David R.G."/>
            <person name="Delcher A.L."/>
            <person name="Delehaunty K."/>
            <person name="Do C.B."/>
            <person name="Ebling H."/>
            <person name="Edwards K."/>
            <person name="Eickbush T."/>
            <person name="Evans J.D."/>
            <person name="Filipski A."/>
            <person name="Findeiss S."/>
            <person name="Freyhult E."/>
            <person name="Fulton L."/>
            <person name="Fulton R."/>
            <person name="Garcia A.C."/>
            <person name="Gardiner A."/>
            <person name="Garfield D.A."/>
            <person name="Garvin B.E."/>
            <person name="Gibson G."/>
            <person name="Gilbert D."/>
            <person name="Gnerre S."/>
            <person name="Godfrey J."/>
            <person name="Good R."/>
            <person name="Gotea V."/>
            <person name="Gravely B."/>
            <person name="Greenberg A.J."/>
            <person name="Griffiths-Jones S."/>
            <person name="Gross S."/>
            <person name="Guigo R."/>
            <person name="Gustafson E.A."/>
            <person name="Haerty W."/>
            <person name="Hahn M.W."/>
            <person name="Halligan D.L."/>
            <person name="Halpern A.L."/>
            <person name="Halter G.M."/>
            <person name="Han M.V."/>
            <person name="Heger A."/>
            <person name="Hillier L."/>
            <person name="Hinrichs A.S."/>
            <person name="Holmes I."/>
            <person name="Hoskins R.A."/>
            <person name="Hubisz M.J."/>
            <person name="Hultmark D."/>
            <person name="Huntley M.A."/>
            <person name="Jaffe D.B."/>
            <person name="Jagadeeshan S."/>
            <person name="Jeck W.R."/>
            <person name="Johnson J."/>
            <person name="Jones C.D."/>
            <person name="Jordan W.C."/>
            <person name="Karpen G.H."/>
            <person name="Kataoka E."/>
            <person name="Keightley P.D."/>
            <person name="Kheradpour P."/>
            <person name="Kirkness E.F."/>
            <person name="Koerich L.B."/>
            <person name="Kristiansen K."/>
            <person name="Kudrna D."/>
            <person name="Kulathinal R.J."/>
            <person name="Kumar S."/>
            <person name="Kwok R."/>
            <person name="Lander E."/>
            <person name="Langley C.H."/>
            <person name="Lapoint R."/>
            <person name="Lazzaro B.P."/>
            <person name="Lee S.J."/>
            <person name="Levesque L."/>
            <person name="Li R."/>
            <person name="Lin C.F."/>
            <person name="Lin M.F."/>
            <person name="Lindblad-Toh K."/>
            <person name="Llopart A."/>
            <person name="Long M."/>
            <person name="Low L."/>
            <person name="Lozovsky E."/>
            <person name="Lu J."/>
            <person name="Luo M."/>
            <person name="Machado C.A."/>
            <person name="Makalowski W."/>
            <person name="Marzo M."/>
            <person name="Matsuda M."/>
            <person name="Matzkin L."/>
            <person name="McAllister B."/>
            <person name="McBride C.S."/>
            <person name="McKernan B."/>
            <person name="McKernan K."/>
            <person name="Mendez-Lago M."/>
            <person name="Minx P."/>
            <person name="Mollenhauer M.U."/>
            <person name="Montooth K."/>
            <person name="Mount S.M."/>
            <person name="Mu X."/>
            <person name="Myers E."/>
            <person name="Negre B."/>
            <person name="Newfeld S."/>
            <person name="Nielsen R."/>
            <person name="Noor M.A."/>
            <person name="O'Grady P."/>
            <person name="Pachter L."/>
            <person name="Papaceit M."/>
            <person name="Parisi M.J."/>
            <person name="Parisi M."/>
            <person name="Parts L."/>
            <person name="Pedersen J.S."/>
            <person name="Pesole G."/>
            <person name="Phillippy A.M."/>
            <person name="Ponting C.P."/>
            <person name="Pop M."/>
            <person name="Porcelli D."/>
            <person name="Powell J.R."/>
            <person name="Prohaska S."/>
            <person name="Pruitt K."/>
            <person name="Puig M."/>
            <person name="Quesneville H."/>
            <person name="Ram K.R."/>
            <person name="Rand D."/>
            <person name="Rasmussen M.D."/>
            <person name="Reed L.K."/>
            <person name="Reenan R."/>
            <person name="Reily A."/>
            <person name="Remington K.A."/>
            <person name="Rieger T.T."/>
            <person name="Ritchie M.G."/>
            <person name="Robin C."/>
            <person name="Rogers Y.H."/>
            <person name="Rohde C."/>
            <person name="Rozas J."/>
            <person name="Rubenfield M.J."/>
            <person name="Ruiz A."/>
            <person name="Russo S."/>
            <person name="Salzberg S.L."/>
            <person name="Sanchez-Gracia A."/>
            <person name="Saranga D.J."/>
            <person name="Sato H."/>
            <person name="Schaeffer S.W."/>
            <person name="Schatz M.C."/>
            <person name="Schlenke T."/>
            <person name="Schwartz R."/>
            <person name="Segarra C."/>
            <person name="Singh R.S."/>
            <person name="Sirot L."/>
            <person name="Sirota M."/>
            <person name="Sisneros N.B."/>
            <person name="Smith C.D."/>
            <person name="Smith T.F."/>
            <person name="Spieth J."/>
            <person name="Stage D.E."/>
            <person name="Stark A."/>
            <person name="Stephan W."/>
            <person name="Strausberg R.L."/>
            <person name="Strempel S."/>
            <person name="Sturgill D."/>
            <person name="Sutton G."/>
            <person name="Sutton G.G."/>
            <person name="Tao W."/>
            <person name="Teichmann S."/>
            <person name="Tobari Y.N."/>
            <person name="Tomimura Y."/>
            <person name="Tsolas J.M."/>
            <person name="Valente V.L."/>
            <person name="Venter E."/>
            <person name="Venter J.C."/>
            <person name="Vicario S."/>
            <person name="Vieira F.G."/>
            <person name="Vilella A.J."/>
            <person name="Villasante A."/>
            <person name="Walenz B."/>
            <person name="Wang J."/>
            <person name="Wasserman M."/>
            <person name="Watts T."/>
            <person name="Wilson D."/>
            <person name="Wilson R.K."/>
            <person name="Wing R.A."/>
            <person name="Wolfner M.F."/>
            <person name="Wong A."/>
            <person name="Wong G.K."/>
            <person name="Wu C.I."/>
            <person name="Wu G."/>
            <person name="Yamamoto D."/>
            <person name="Yang H.P."/>
            <person name="Yang S.P."/>
            <person name="Yorke J.A."/>
            <person name="Yoshida K."/>
            <person name="Zdobnov E."/>
            <person name="Zhang P."/>
            <person name="Zhang Y."/>
            <person name="Zimin A.V."/>
            <person name="Baldwin J."/>
            <person name="Abdouelleil A."/>
            <person name="Abdulkadir J."/>
            <person name="Abebe A."/>
            <person name="Abera B."/>
            <person name="Abreu J."/>
            <person name="Acer S.C."/>
            <person name="Aftuck L."/>
            <person name="Alexander A."/>
            <person name="An P."/>
            <person name="Anderson E."/>
            <person name="Anderson S."/>
            <person name="Arachi H."/>
            <person name="Azer M."/>
            <person name="Bachantsang P."/>
            <person name="Barry A."/>
            <person name="Bayul T."/>
            <person name="Berlin A."/>
            <person name="Bessette D."/>
            <person name="Bloom T."/>
            <person name="Blye J."/>
            <person name="Boguslavskiy L."/>
            <person name="Bonnet C."/>
            <person name="Boukhgalter B."/>
            <person name="Bourzgui I."/>
            <person name="Brown A."/>
            <person name="Cahill P."/>
            <person name="Channer S."/>
            <person name="Cheshatsang Y."/>
            <person name="Chuda L."/>
            <person name="Citroen M."/>
            <person name="Collymore A."/>
            <person name="Cooke P."/>
            <person name="Costello M."/>
            <person name="D'Aco K."/>
            <person name="Daza R."/>
            <person name="De Haan G."/>
            <person name="DeGray S."/>
            <person name="DeMaso C."/>
            <person name="Dhargay N."/>
            <person name="Dooley K."/>
            <person name="Dooley E."/>
            <person name="Doricent M."/>
            <person name="Dorje P."/>
            <person name="Dorjee K."/>
            <person name="Dupes A."/>
            <person name="Elong R."/>
            <person name="Falk J."/>
            <person name="Farina A."/>
            <person name="Faro S."/>
            <person name="Ferguson D."/>
            <person name="Fisher S."/>
            <person name="Foley C.D."/>
            <person name="Franke A."/>
            <person name="Friedrich D."/>
            <person name="Gadbois L."/>
            <person name="Gearin G."/>
            <person name="Gearin C.R."/>
            <person name="Giannoukos G."/>
            <person name="Goode T."/>
            <person name="Graham J."/>
            <person name="Grandbois E."/>
            <person name="Grewal S."/>
            <person name="Gyaltsen K."/>
            <person name="Hafez N."/>
            <person name="Hagos B."/>
            <person name="Hall J."/>
            <person name="Henson C."/>
            <person name="Hollinger A."/>
            <person name="Honan T."/>
            <person name="Huard M.D."/>
            <person name="Hughes L."/>
            <person name="Hurhula B."/>
            <person name="Husby M.E."/>
            <person name="Kamat A."/>
            <person name="Kanga B."/>
            <person name="Kashin S."/>
            <person name="Khazanovich D."/>
            <person name="Kisner P."/>
            <person name="Lance K."/>
            <person name="Lara M."/>
            <person name="Lee W."/>
            <person name="Lennon N."/>
            <person name="Letendre F."/>
            <person name="LeVine R."/>
            <person name="Lipovsky A."/>
            <person name="Liu X."/>
            <person name="Liu J."/>
            <person name="Liu S."/>
            <person name="Lokyitsang T."/>
            <person name="Lokyitsang Y."/>
            <person name="Lubonja R."/>
            <person name="Lui A."/>
            <person name="MacDonald P."/>
            <person name="Magnisalis V."/>
            <person name="Maru K."/>
            <person name="Matthews C."/>
            <person name="McCusker W."/>
            <person name="McDonough S."/>
            <person name="Mehta T."/>
            <person name="Meldrim J."/>
            <person name="Meneus L."/>
            <person name="Mihai O."/>
            <person name="Mihalev A."/>
            <person name="Mihova T."/>
            <person name="Mittelman R."/>
            <person name="Mlenga V."/>
            <person name="Montmayeur A."/>
            <person name="Mulrain L."/>
            <person name="Navidi A."/>
            <person name="Naylor J."/>
            <person name="Negash T."/>
            <person name="Nguyen T."/>
            <person name="Nguyen N."/>
            <person name="Nicol R."/>
            <person name="Norbu C."/>
            <person name="Norbu N."/>
            <person name="Novod N."/>
            <person name="O'Neill B."/>
            <person name="Osman S."/>
            <person name="Markiewicz E."/>
            <person name="Oyono O.L."/>
            <person name="Patti C."/>
            <person name="Phunkhang P."/>
            <person name="Pierre F."/>
            <person name="Priest M."/>
            <person name="Raghuraman S."/>
            <person name="Rege F."/>
            <person name="Reyes R."/>
            <person name="Rise C."/>
            <person name="Rogov P."/>
            <person name="Ross K."/>
            <person name="Ryan E."/>
            <person name="Settipalli S."/>
            <person name="Shea T."/>
            <person name="Sherpa N."/>
            <person name="Shi L."/>
            <person name="Shih D."/>
            <person name="Sparrow T."/>
            <person name="Spaulding J."/>
            <person name="Stalker J."/>
            <person name="Stange-Thomann N."/>
            <person name="Stavropoulos S."/>
            <person name="Stone C."/>
            <person name="Strader C."/>
            <person name="Tesfaye S."/>
            <person name="Thomson T."/>
            <person name="Thoulutsang Y."/>
            <person name="Thoulutsang D."/>
            <person name="Topham K."/>
            <person name="Topping I."/>
            <person name="Tsamla T."/>
            <person name="Vassiliev H."/>
            <person name="Vo A."/>
            <person name="Wangchuk T."/>
            <person name="Wangdi T."/>
            <person name="Weiand M."/>
            <person name="Wilkinson J."/>
            <person name="Wilson A."/>
            <person name="Yadav S."/>
            <person name="Young G."/>
            <person name="Yu Q."/>
            <person name="Zembek L."/>
            <person name="Zhong D."/>
            <person name="Zimmer A."/>
            <person name="Zwirko Z."/>
            <person name="Jaffe D.B."/>
            <person name="Alvarez P."/>
            <person name="Brockman W."/>
            <person name="Butler J."/>
            <person name="Chin C."/>
            <person name="Gnerre S."/>
            <person name="Grabherr M."/>
            <person name="Kleber M."/>
            <person name="Mauceli E."/>
            <person name="MacCallum I."/>
        </authorList>
    </citation>
    <scope>NUCLEOTIDE SEQUENCE [LARGE SCALE GENOMIC DNA]</scope>
    <source>
        <strain evidence="7">Tucson 15081-1352.22</strain>
    </source>
</reference>
<dbReference type="InterPro" id="IPR000215">
    <property type="entry name" value="Serpin_fam"/>
</dbReference>
<dbReference type="AlphaFoldDB" id="B4KZP8"/>
<dbReference type="EMBL" id="CH933809">
    <property type="protein sequence ID" value="EDW19004.1"/>
    <property type="molecule type" value="Genomic_DNA"/>
</dbReference>
<dbReference type="SMR" id="B4KZP8"/>
<dbReference type="InterPro" id="IPR042178">
    <property type="entry name" value="Serpin_sf_1"/>
</dbReference>
<evidence type="ECO:0000259" key="5">
    <source>
        <dbReference type="SMART" id="SM00093"/>
    </source>
</evidence>
<evidence type="ECO:0000256" key="1">
    <source>
        <dbReference type="ARBA" id="ARBA00009500"/>
    </source>
</evidence>
<evidence type="ECO:0000256" key="3">
    <source>
        <dbReference type="ARBA" id="ARBA00022900"/>
    </source>
</evidence>
<evidence type="ECO:0000256" key="2">
    <source>
        <dbReference type="ARBA" id="ARBA00022690"/>
    </source>
</evidence>
<dbReference type="Gene3D" id="3.30.497.10">
    <property type="entry name" value="Antithrombin, subunit I, domain 2"/>
    <property type="match status" value="1"/>
</dbReference>
<dbReference type="PROSITE" id="PS00284">
    <property type="entry name" value="SERPIN"/>
    <property type="match status" value="1"/>
</dbReference>
<dbReference type="InterPro" id="IPR023795">
    <property type="entry name" value="Serpin_CS"/>
</dbReference>
<dbReference type="SUPFAM" id="SSF56574">
    <property type="entry name" value="Serpins"/>
    <property type="match status" value="1"/>
</dbReference>
<dbReference type="PANTHER" id="PTHR11461:SF211">
    <property type="entry name" value="GH10112P-RELATED"/>
    <property type="match status" value="1"/>
</dbReference>
<keyword evidence="3" id="KW-0722">Serine protease inhibitor</keyword>
<comment type="similarity">
    <text evidence="1 4">Belongs to the serpin family.</text>
</comment>
<dbReference type="InterPro" id="IPR042185">
    <property type="entry name" value="Serpin_sf_2"/>
</dbReference>
<dbReference type="OrthoDB" id="7870891at2759"/>
<dbReference type="PANTHER" id="PTHR11461">
    <property type="entry name" value="SERINE PROTEASE INHIBITOR, SERPIN"/>
    <property type="match status" value="1"/>
</dbReference>
<evidence type="ECO:0000313" key="7">
    <source>
        <dbReference type="Proteomes" id="UP000009192"/>
    </source>
</evidence>
<dbReference type="Proteomes" id="UP000009192">
    <property type="component" value="Unassembled WGS sequence"/>
</dbReference>
<dbReference type="Pfam" id="PF00079">
    <property type="entry name" value="Serpin"/>
    <property type="match status" value="1"/>
</dbReference>
<protein>
    <recommendedName>
        <fullName evidence="5">Serpin domain-containing protein</fullName>
    </recommendedName>
</protein>
<dbReference type="InParanoid" id="B4KZP8"/>
<keyword evidence="7" id="KW-1185">Reference proteome</keyword>
<dbReference type="InterPro" id="IPR023796">
    <property type="entry name" value="Serpin_dom"/>
</dbReference>
<evidence type="ECO:0000256" key="4">
    <source>
        <dbReference type="RuleBase" id="RU000411"/>
    </source>
</evidence>
<dbReference type="eggNOG" id="KOG2392">
    <property type="taxonomic scope" value="Eukaryota"/>
</dbReference>
<organism evidence="6 7">
    <name type="scientific">Drosophila mojavensis</name>
    <name type="common">Fruit fly</name>
    <dbReference type="NCBI Taxonomy" id="7230"/>
    <lineage>
        <taxon>Eukaryota</taxon>
        <taxon>Metazoa</taxon>
        <taxon>Ecdysozoa</taxon>
        <taxon>Arthropoda</taxon>
        <taxon>Hexapoda</taxon>
        <taxon>Insecta</taxon>
        <taxon>Pterygota</taxon>
        <taxon>Neoptera</taxon>
        <taxon>Endopterygota</taxon>
        <taxon>Diptera</taxon>
        <taxon>Brachycera</taxon>
        <taxon>Muscomorpha</taxon>
        <taxon>Ephydroidea</taxon>
        <taxon>Drosophilidae</taxon>
        <taxon>Drosophila</taxon>
    </lineage>
</organism>
<dbReference type="KEGG" id="dmo:Dmoj_GI11773"/>
<sequence>MNYRYKTYKRPTGVSVKSVQISPFKMTKLSCSPVFVLLCLSCVVQWTFANDIAMKLLGRTLEWTLQPNIVVSPKLLIDGLFQLFLGAAGHTQEELGVLLFENTTENELDQFVPLNNTDESESAKLYKANTLFAADSIKILDEYQAALRQIFNSEVQSVDFKNPETVHNINRWVAEKTNDKIQSFLSGVDVNTQLLLISAIYFKGFWRHPFNPSLTKQKPFYTPSSEVLVDTMVNDGYYNYKYVEILDADALEIPYMNSKISMLILLPRTPNGFEGIQNKLHKVTLKDISPTESRAFHVELPKFNLDFQTSFTNIFKSVGIVDIFQNSANFSSISQTPIMVSEIFQKATIEVRENGTEASASQGTILVPISAIVPVIYTDFLINRPFIFLIKDNTNAYFAGRVVIL</sequence>
<proteinExistence type="inferred from homology"/>
<accession>B4KZP8</accession>
<dbReference type="HOGENOM" id="CLU_023330_0_1_1"/>
<dbReference type="GO" id="GO:0004867">
    <property type="term" value="F:serine-type endopeptidase inhibitor activity"/>
    <property type="evidence" value="ECO:0007669"/>
    <property type="project" value="UniProtKB-KW"/>
</dbReference>
<dbReference type="InterPro" id="IPR036186">
    <property type="entry name" value="Serpin_sf"/>
</dbReference>
<name>B4KZP8_DROMO</name>
<evidence type="ECO:0000313" key="6">
    <source>
        <dbReference type="EMBL" id="EDW19004.1"/>
    </source>
</evidence>
<dbReference type="Gene3D" id="2.30.39.10">
    <property type="entry name" value="Alpha-1-antitrypsin, domain 1"/>
    <property type="match status" value="1"/>
</dbReference>
<dbReference type="GO" id="GO:0005615">
    <property type="term" value="C:extracellular space"/>
    <property type="evidence" value="ECO:0007669"/>
    <property type="project" value="InterPro"/>
</dbReference>
<dbReference type="OMA" id="QWTFAND"/>
<gene>
    <name evidence="6" type="primary">Dmoj\GI11773</name>
    <name evidence="6" type="ORF">Dmoj_GI11773</name>
</gene>